<evidence type="ECO:0008006" key="3">
    <source>
        <dbReference type="Google" id="ProtNLM"/>
    </source>
</evidence>
<dbReference type="EMBL" id="KV907496">
    <property type="protein sequence ID" value="OOF97983.1"/>
    <property type="molecule type" value="Genomic_DNA"/>
</dbReference>
<dbReference type="GO" id="GO:0004140">
    <property type="term" value="F:dephospho-CoA kinase activity"/>
    <property type="evidence" value="ECO:0007669"/>
    <property type="project" value="TreeGrafter"/>
</dbReference>
<evidence type="ECO:0000313" key="2">
    <source>
        <dbReference type="Proteomes" id="UP000188318"/>
    </source>
</evidence>
<dbReference type="GO" id="GO:0015937">
    <property type="term" value="P:coenzyme A biosynthetic process"/>
    <property type="evidence" value="ECO:0007669"/>
    <property type="project" value="TreeGrafter"/>
</dbReference>
<accession>A0A1R3RU31</accession>
<dbReference type="Gene3D" id="3.40.50.620">
    <property type="entry name" value="HUPs"/>
    <property type="match status" value="1"/>
</dbReference>
<dbReference type="STRING" id="602072.A0A1R3RU31"/>
<dbReference type="AlphaFoldDB" id="A0A1R3RU31"/>
<dbReference type="SUPFAM" id="SSF52374">
    <property type="entry name" value="Nucleotidylyl transferase"/>
    <property type="match status" value="1"/>
</dbReference>
<keyword evidence="2" id="KW-1185">Reference proteome</keyword>
<reference evidence="2" key="1">
    <citation type="journal article" date="2017" name="Genome Biol.">
        <title>Comparative genomics reveals high biological diversity and specific adaptations in the industrially and medically important fungal genus Aspergillus.</title>
        <authorList>
            <person name="de Vries R.P."/>
            <person name="Riley R."/>
            <person name="Wiebenga A."/>
            <person name="Aguilar-Osorio G."/>
            <person name="Amillis S."/>
            <person name="Uchima C.A."/>
            <person name="Anderluh G."/>
            <person name="Asadollahi M."/>
            <person name="Askin M."/>
            <person name="Barry K."/>
            <person name="Battaglia E."/>
            <person name="Bayram O."/>
            <person name="Benocci T."/>
            <person name="Braus-Stromeyer S.A."/>
            <person name="Caldana C."/>
            <person name="Canovas D."/>
            <person name="Cerqueira G.C."/>
            <person name="Chen F."/>
            <person name="Chen W."/>
            <person name="Choi C."/>
            <person name="Clum A."/>
            <person name="Dos Santos R.A."/>
            <person name="Damasio A.R."/>
            <person name="Diallinas G."/>
            <person name="Emri T."/>
            <person name="Fekete E."/>
            <person name="Flipphi M."/>
            <person name="Freyberg S."/>
            <person name="Gallo A."/>
            <person name="Gournas C."/>
            <person name="Habgood R."/>
            <person name="Hainaut M."/>
            <person name="Harispe M.L."/>
            <person name="Henrissat B."/>
            <person name="Hilden K.S."/>
            <person name="Hope R."/>
            <person name="Hossain A."/>
            <person name="Karabika E."/>
            <person name="Karaffa L."/>
            <person name="Karanyi Z."/>
            <person name="Krasevec N."/>
            <person name="Kuo A."/>
            <person name="Kusch H."/>
            <person name="LaButti K."/>
            <person name="Lagendijk E.L."/>
            <person name="Lapidus A."/>
            <person name="Levasseur A."/>
            <person name="Lindquist E."/>
            <person name="Lipzen A."/>
            <person name="Logrieco A.F."/>
            <person name="MacCabe A."/>
            <person name="Maekelae M.R."/>
            <person name="Malavazi I."/>
            <person name="Melin P."/>
            <person name="Meyer V."/>
            <person name="Mielnichuk N."/>
            <person name="Miskei M."/>
            <person name="Molnar A.P."/>
            <person name="Mule G."/>
            <person name="Ngan C.Y."/>
            <person name="Orejas M."/>
            <person name="Orosz E."/>
            <person name="Ouedraogo J.P."/>
            <person name="Overkamp K.M."/>
            <person name="Park H.-S."/>
            <person name="Perrone G."/>
            <person name="Piumi F."/>
            <person name="Punt P.J."/>
            <person name="Ram A.F."/>
            <person name="Ramon A."/>
            <person name="Rauscher S."/>
            <person name="Record E."/>
            <person name="Riano-Pachon D.M."/>
            <person name="Robert V."/>
            <person name="Roehrig J."/>
            <person name="Ruller R."/>
            <person name="Salamov A."/>
            <person name="Salih N.S."/>
            <person name="Samson R.A."/>
            <person name="Sandor E."/>
            <person name="Sanguinetti M."/>
            <person name="Schuetze T."/>
            <person name="Sepcic K."/>
            <person name="Shelest E."/>
            <person name="Sherlock G."/>
            <person name="Sophianopoulou V."/>
            <person name="Squina F.M."/>
            <person name="Sun H."/>
            <person name="Susca A."/>
            <person name="Todd R.B."/>
            <person name="Tsang A."/>
            <person name="Unkles S.E."/>
            <person name="van de Wiele N."/>
            <person name="van Rossen-Uffink D."/>
            <person name="Oliveira J.V."/>
            <person name="Vesth T.C."/>
            <person name="Visser J."/>
            <person name="Yu J.-H."/>
            <person name="Zhou M."/>
            <person name="Andersen M.R."/>
            <person name="Archer D.B."/>
            <person name="Baker S.E."/>
            <person name="Benoit I."/>
            <person name="Brakhage A.A."/>
            <person name="Braus G.H."/>
            <person name="Fischer R."/>
            <person name="Frisvad J.C."/>
            <person name="Goldman G.H."/>
            <person name="Houbraken J."/>
            <person name="Oakley B."/>
            <person name="Pocsi I."/>
            <person name="Scazzocchio C."/>
            <person name="Seiboth B."/>
            <person name="vanKuyk P.A."/>
            <person name="Wortman J."/>
            <person name="Dyer P.S."/>
            <person name="Grigoriev I.V."/>
        </authorList>
    </citation>
    <scope>NUCLEOTIDE SEQUENCE [LARGE SCALE GENOMIC DNA]</scope>
    <source>
        <strain evidence="2">ITEM 5010</strain>
    </source>
</reference>
<sequence>MASDQTSALLLLPPPPSASFDKFKAAYEPVLSAVCSRLAEELNGANRTAILDIALSLPGLLSPACRPRTRAFSSLQSFLESIYRLFGIVCVEQNLELDGPGGIDARVILLDFDSVQSAAVTRGQPRDGPIIDLQTLAQSGRPWDYIYYPDNEVGQNLATAFSSFYSPSKDPNAGSMHAIPEAPNWTVPESLLTLDDANKTSTHYSVAVGGTFDHFHIGHKLLLTATALVLQPAEDADTGKARQITVGVTGEGLLAKKKYAEFLESWDERCASTGSFLMAIMDFCPPEGSAPRIERASGPGPDGKYIQMQVRPDLVFKLVQITDTFGPTVTDQGIGALVVSRETRAGGAAVNEERAKKDWESLEVFEVDVLHTGEVPTDDVENFASKISSTDIRRRRIEMATK</sequence>
<dbReference type="OrthoDB" id="330671at2759"/>
<dbReference type="InterPro" id="IPR014729">
    <property type="entry name" value="Rossmann-like_a/b/a_fold"/>
</dbReference>
<dbReference type="VEuPathDB" id="FungiDB:ASPCADRAFT_205251"/>
<evidence type="ECO:0000313" key="1">
    <source>
        <dbReference type="EMBL" id="OOF97983.1"/>
    </source>
</evidence>
<dbReference type="Proteomes" id="UP000188318">
    <property type="component" value="Unassembled WGS sequence"/>
</dbReference>
<dbReference type="PANTHER" id="PTHR10695">
    <property type="entry name" value="DEPHOSPHO-COA KINASE-RELATED"/>
    <property type="match status" value="1"/>
</dbReference>
<dbReference type="PANTHER" id="PTHR10695:SF46">
    <property type="entry name" value="BIFUNCTIONAL COENZYME A SYNTHASE-RELATED"/>
    <property type="match status" value="1"/>
</dbReference>
<dbReference type="OMA" id="VEIWDPF"/>
<gene>
    <name evidence="1" type="ORF">ASPCADRAFT_205251</name>
</gene>
<organism evidence="1 2">
    <name type="scientific">Aspergillus carbonarius (strain ITEM 5010)</name>
    <dbReference type="NCBI Taxonomy" id="602072"/>
    <lineage>
        <taxon>Eukaryota</taxon>
        <taxon>Fungi</taxon>
        <taxon>Dikarya</taxon>
        <taxon>Ascomycota</taxon>
        <taxon>Pezizomycotina</taxon>
        <taxon>Eurotiomycetes</taxon>
        <taxon>Eurotiomycetidae</taxon>
        <taxon>Eurotiales</taxon>
        <taxon>Aspergillaceae</taxon>
        <taxon>Aspergillus</taxon>
        <taxon>Aspergillus subgen. Circumdati</taxon>
    </lineage>
</organism>
<proteinExistence type="predicted"/>
<name>A0A1R3RU31_ASPC5</name>
<protein>
    <recommendedName>
        <fullName evidence="3">Cytidyltransferase-like domain-containing protein</fullName>
    </recommendedName>
</protein>